<dbReference type="Pfam" id="PF01627">
    <property type="entry name" value="Hpt"/>
    <property type="match status" value="1"/>
</dbReference>
<dbReference type="GO" id="GO:0000160">
    <property type="term" value="P:phosphorelay signal transduction system"/>
    <property type="evidence" value="ECO:0007669"/>
    <property type="project" value="UniProtKB-KW"/>
</dbReference>
<evidence type="ECO:0000313" key="3">
    <source>
        <dbReference type="EMBL" id="QTH64185.1"/>
    </source>
</evidence>
<dbReference type="RefSeq" id="WP_208832240.1">
    <property type="nucleotide sequence ID" value="NZ_CP072110.1"/>
</dbReference>
<dbReference type="Gene3D" id="1.20.120.160">
    <property type="entry name" value="HPT domain"/>
    <property type="match status" value="1"/>
</dbReference>
<dbReference type="SUPFAM" id="SSF47226">
    <property type="entry name" value="Histidine-containing phosphotransfer domain, HPT domain"/>
    <property type="match status" value="1"/>
</dbReference>
<dbReference type="InterPro" id="IPR008207">
    <property type="entry name" value="Sig_transdc_His_kin_Hpt_dom"/>
</dbReference>
<feature type="domain" description="HPt" evidence="2">
    <location>
        <begin position="26"/>
        <end position="86"/>
    </location>
</feature>
<dbReference type="CDD" id="cd00088">
    <property type="entry name" value="HPT"/>
    <property type="match status" value="1"/>
</dbReference>
<dbReference type="GO" id="GO:0004672">
    <property type="term" value="F:protein kinase activity"/>
    <property type="evidence" value="ECO:0007669"/>
    <property type="project" value="UniProtKB-ARBA"/>
</dbReference>
<reference evidence="3" key="1">
    <citation type="submission" date="2021-03" db="EMBL/GenBank/DDBJ databases">
        <title>Description of Psychrosphaera ytuae sp. nov. isolated from deep sea sediment of South China Sea.</title>
        <authorList>
            <person name="Zhang J."/>
            <person name="Xu X.-D."/>
        </authorList>
    </citation>
    <scope>NUCLEOTIDE SEQUENCE</scope>
    <source>
        <strain evidence="3">MTZ26</strain>
    </source>
</reference>
<dbReference type="InterPro" id="IPR036641">
    <property type="entry name" value="HPT_dom_sf"/>
</dbReference>
<dbReference type="KEGG" id="psym:J1N51_01475"/>
<dbReference type="EMBL" id="CP072110">
    <property type="protein sequence ID" value="QTH64185.1"/>
    <property type="molecule type" value="Genomic_DNA"/>
</dbReference>
<organism evidence="3 4">
    <name type="scientific">Psychrosphaera ytuae</name>
    <dbReference type="NCBI Taxonomy" id="2820710"/>
    <lineage>
        <taxon>Bacteria</taxon>
        <taxon>Pseudomonadati</taxon>
        <taxon>Pseudomonadota</taxon>
        <taxon>Gammaproteobacteria</taxon>
        <taxon>Alteromonadales</taxon>
        <taxon>Pseudoalteromonadaceae</taxon>
        <taxon>Psychrosphaera</taxon>
    </lineage>
</organism>
<gene>
    <name evidence="3" type="ORF">J1N51_01475</name>
</gene>
<dbReference type="AlphaFoldDB" id="A0A975HIF5"/>
<keyword evidence="1" id="KW-0902">Two-component regulatory system</keyword>
<name>A0A975HIF5_9GAMM</name>
<protein>
    <submittedName>
        <fullName evidence="3">Hpt domain-containing protein</fullName>
    </submittedName>
</protein>
<evidence type="ECO:0000256" key="1">
    <source>
        <dbReference type="ARBA" id="ARBA00023012"/>
    </source>
</evidence>
<sequence>MTELFSEDVVNENYEGLPEVMLIDGLESYCKEAEVYINEMRYEDMETLVRHAHSLKTMSKMVGAMQMALICEEFEKNNGQGKVKKEHIIQHWPKVKIAIETYVASLKY</sequence>
<keyword evidence="4" id="KW-1185">Reference proteome</keyword>
<evidence type="ECO:0000313" key="4">
    <source>
        <dbReference type="Proteomes" id="UP000682739"/>
    </source>
</evidence>
<accession>A0A975HIF5</accession>
<proteinExistence type="predicted"/>
<evidence type="ECO:0000259" key="2">
    <source>
        <dbReference type="Pfam" id="PF01627"/>
    </source>
</evidence>
<dbReference type="Proteomes" id="UP000682739">
    <property type="component" value="Chromosome"/>
</dbReference>